<dbReference type="KEGG" id="daur:Daura_48800"/>
<protein>
    <submittedName>
        <fullName evidence="2">Uncharacterized protein</fullName>
    </submittedName>
</protein>
<evidence type="ECO:0000313" key="3">
    <source>
        <dbReference type="Proteomes" id="UP001058003"/>
    </source>
</evidence>
<evidence type="ECO:0000256" key="1">
    <source>
        <dbReference type="SAM" id="Phobius"/>
    </source>
</evidence>
<accession>A0A9Q9MCR5</accession>
<feature type="transmembrane region" description="Helical" evidence="1">
    <location>
        <begin position="88"/>
        <end position="113"/>
    </location>
</feature>
<organism evidence="2 3">
    <name type="scientific">Dactylosporangium aurantiacum</name>
    <dbReference type="NCBI Taxonomy" id="35754"/>
    <lineage>
        <taxon>Bacteria</taxon>
        <taxon>Bacillati</taxon>
        <taxon>Actinomycetota</taxon>
        <taxon>Actinomycetes</taxon>
        <taxon>Micromonosporales</taxon>
        <taxon>Micromonosporaceae</taxon>
        <taxon>Dactylosporangium</taxon>
    </lineage>
</organism>
<feature type="transmembrane region" description="Helical" evidence="1">
    <location>
        <begin position="44"/>
        <end position="64"/>
    </location>
</feature>
<reference evidence="2" key="1">
    <citation type="submission" date="2021-04" db="EMBL/GenBank/DDBJ databases">
        <title>Dactylosporangium aurantiacum NRRL B-8018 full assembly.</title>
        <authorList>
            <person name="Hartkoorn R.C."/>
            <person name="Beaudoing E."/>
            <person name="Hot D."/>
        </authorList>
    </citation>
    <scope>NUCLEOTIDE SEQUENCE</scope>
    <source>
        <strain evidence="2">NRRL B-8018</strain>
    </source>
</reference>
<feature type="transmembrane region" description="Helical" evidence="1">
    <location>
        <begin position="151"/>
        <end position="171"/>
    </location>
</feature>
<keyword evidence="3" id="KW-1185">Reference proteome</keyword>
<sequence length="172" mass="18217">MWRGPRRHHPLGHRLRVTGPTEESTTAGVYGVIIGAAVMASSHAASAGAVIAAVLVTLVVYWSAERYARIVAQRIHERRRLHAREVRLQLTTGWEIVTASTLPAAVLVGLTAVGVALRTAVISALVCSALLLCVAGWEAGRHGQLTPLERLVSAAVAGAFGVVMVLLKVTLH</sequence>
<proteinExistence type="predicted"/>
<dbReference type="Proteomes" id="UP001058003">
    <property type="component" value="Chromosome"/>
</dbReference>
<keyword evidence="1" id="KW-0812">Transmembrane</keyword>
<evidence type="ECO:0000313" key="2">
    <source>
        <dbReference type="EMBL" id="UWZ54278.1"/>
    </source>
</evidence>
<keyword evidence="1" id="KW-0472">Membrane</keyword>
<dbReference type="AlphaFoldDB" id="A0A9Q9MCR5"/>
<name>A0A9Q9MCR5_9ACTN</name>
<gene>
    <name evidence="2" type="ORF">Daura_48800</name>
</gene>
<dbReference type="EMBL" id="CP073767">
    <property type="protein sequence ID" value="UWZ54278.1"/>
    <property type="molecule type" value="Genomic_DNA"/>
</dbReference>
<keyword evidence="1" id="KW-1133">Transmembrane helix</keyword>
<dbReference type="OrthoDB" id="3296114at2"/>
<feature type="transmembrane region" description="Helical" evidence="1">
    <location>
        <begin position="119"/>
        <end position="139"/>
    </location>
</feature>